<evidence type="ECO:0000256" key="7">
    <source>
        <dbReference type="ARBA" id="ARBA00023016"/>
    </source>
</evidence>
<dbReference type="Gene3D" id="3.30.920.30">
    <property type="entry name" value="Hypothetical protein"/>
    <property type="match status" value="1"/>
</dbReference>
<proteinExistence type="inferred from homology"/>
<dbReference type="Pfam" id="PF07927">
    <property type="entry name" value="HicA_toxin"/>
    <property type="match status" value="1"/>
</dbReference>
<keyword evidence="7" id="KW-0346">Stress response</keyword>
<sequence>MHSSALIRLLEHEGWRLVRSKGSHLTYKHPSRVQIVTVPHPKKDLPTGTVRSIMRTARLI</sequence>
<evidence type="ECO:0000256" key="2">
    <source>
        <dbReference type="ARBA" id="ARBA00022649"/>
    </source>
</evidence>
<dbReference type="InterPro" id="IPR012933">
    <property type="entry name" value="HicA_mRNA_interferase"/>
</dbReference>
<dbReference type="EMBL" id="PJRP01000005">
    <property type="protein sequence ID" value="PLP99993.1"/>
    <property type="molecule type" value="Genomic_DNA"/>
</dbReference>
<evidence type="ECO:0000256" key="6">
    <source>
        <dbReference type="ARBA" id="ARBA00022884"/>
    </source>
</evidence>
<organism evidence="8 9">
    <name type="scientific">Cupriavidus pauculus</name>
    <dbReference type="NCBI Taxonomy" id="82633"/>
    <lineage>
        <taxon>Bacteria</taxon>
        <taxon>Pseudomonadati</taxon>
        <taxon>Pseudomonadota</taxon>
        <taxon>Betaproteobacteria</taxon>
        <taxon>Burkholderiales</taxon>
        <taxon>Burkholderiaceae</taxon>
        <taxon>Cupriavidus</taxon>
    </lineage>
</organism>
<reference evidence="8 9" key="1">
    <citation type="submission" date="2017-12" db="EMBL/GenBank/DDBJ databases">
        <title>Genome sequence of the active heterotrophic nitrifier-denitrifier, Cupriavidus pauculus UM1.</title>
        <authorList>
            <person name="Putonti C."/>
            <person name="Castignetti D."/>
        </authorList>
    </citation>
    <scope>NUCLEOTIDE SEQUENCE [LARGE SCALE GENOMIC DNA]</scope>
    <source>
        <strain evidence="8 9">UM1</strain>
    </source>
</reference>
<comment type="similarity">
    <text evidence="1">Belongs to the HicA mRNA interferase family.</text>
</comment>
<dbReference type="AlphaFoldDB" id="A0A2N5CCP5"/>
<dbReference type="GO" id="GO:0003729">
    <property type="term" value="F:mRNA binding"/>
    <property type="evidence" value="ECO:0007669"/>
    <property type="project" value="InterPro"/>
</dbReference>
<evidence type="ECO:0000256" key="3">
    <source>
        <dbReference type="ARBA" id="ARBA00022722"/>
    </source>
</evidence>
<dbReference type="OrthoDB" id="9811409at2"/>
<evidence type="ECO:0000256" key="4">
    <source>
        <dbReference type="ARBA" id="ARBA00022759"/>
    </source>
</evidence>
<keyword evidence="2" id="KW-1277">Toxin-antitoxin system</keyword>
<dbReference type="GO" id="GO:0004519">
    <property type="term" value="F:endonuclease activity"/>
    <property type="evidence" value="ECO:0007669"/>
    <property type="project" value="UniProtKB-KW"/>
</dbReference>
<evidence type="ECO:0000256" key="5">
    <source>
        <dbReference type="ARBA" id="ARBA00022801"/>
    </source>
</evidence>
<evidence type="ECO:0000313" key="9">
    <source>
        <dbReference type="Proteomes" id="UP000234341"/>
    </source>
</evidence>
<dbReference type="RefSeq" id="WP_101681958.1">
    <property type="nucleotide sequence ID" value="NZ_PJRP01000005.1"/>
</dbReference>
<comment type="caution">
    <text evidence="8">The sequence shown here is derived from an EMBL/GenBank/DDBJ whole genome shotgun (WGS) entry which is preliminary data.</text>
</comment>
<dbReference type="SUPFAM" id="SSF54786">
    <property type="entry name" value="YcfA/nrd intein domain"/>
    <property type="match status" value="1"/>
</dbReference>
<dbReference type="GO" id="GO:0016787">
    <property type="term" value="F:hydrolase activity"/>
    <property type="evidence" value="ECO:0007669"/>
    <property type="project" value="UniProtKB-KW"/>
</dbReference>
<keyword evidence="3" id="KW-0540">Nuclease</keyword>
<dbReference type="PANTHER" id="PTHR34873">
    <property type="entry name" value="SSR1766 PROTEIN"/>
    <property type="match status" value="1"/>
</dbReference>
<evidence type="ECO:0000256" key="1">
    <source>
        <dbReference type="ARBA" id="ARBA00006620"/>
    </source>
</evidence>
<evidence type="ECO:0000313" key="8">
    <source>
        <dbReference type="EMBL" id="PLP99993.1"/>
    </source>
</evidence>
<name>A0A2N5CCP5_9BURK</name>
<keyword evidence="4" id="KW-0255">Endonuclease</keyword>
<keyword evidence="5" id="KW-0378">Hydrolase</keyword>
<keyword evidence="6" id="KW-0694">RNA-binding</keyword>
<dbReference type="PANTHER" id="PTHR34873:SF3">
    <property type="entry name" value="ADDICTION MODULE TOXIN, HICA FAMILY"/>
    <property type="match status" value="1"/>
</dbReference>
<dbReference type="Proteomes" id="UP000234341">
    <property type="component" value="Unassembled WGS sequence"/>
</dbReference>
<gene>
    <name evidence="8" type="ORF">CYJ10_13270</name>
</gene>
<dbReference type="InterPro" id="IPR038570">
    <property type="entry name" value="HicA_sf"/>
</dbReference>
<accession>A0A2N5CCP5</accession>
<protein>
    <submittedName>
        <fullName evidence="8">Addiction module toxin, HicA family</fullName>
    </submittedName>
</protein>